<comment type="caution">
    <text evidence="2">The sequence shown here is derived from an EMBL/GenBank/DDBJ whole genome shotgun (WGS) entry which is preliminary data.</text>
</comment>
<dbReference type="EMBL" id="CAJVPY010020878">
    <property type="protein sequence ID" value="CAG8777384.1"/>
    <property type="molecule type" value="Genomic_DNA"/>
</dbReference>
<name>A0A9N9JI92_9GLOM</name>
<sequence>CLDDNYNTILPEIVEFPIESDNEDRNDNGEKSSNFEYGIAVSDEEDNQSDHDTVEPRNFDSSEN</sequence>
<feature type="region of interest" description="Disordered" evidence="1">
    <location>
        <begin position="17"/>
        <end position="64"/>
    </location>
</feature>
<dbReference type="Proteomes" id="UP000789405">
    <property type="component" value="Unassembled WGS sequence"/>
</dbReference>
<accession>A0A9N9JI92</accession>
<dbReference type="AlphaFoldDB" id="A0A9N9JI92"/>
<evidence type="ECO:0000313" key="2">
    <source>
        <dbReference type="EMBL" id="CAG8777384.1"/>
    </source>
</evidence>
<feature type="compositionally biased region" description="Basic and acidic residues" evidence="1">
    <location>
        <begin position="48"/>
        <end position="64"/>
    </location>
</feature>
<gene>
    <name evidence="2" type="ORF">DERYTH_LOCUS19282</name>
</gene>
<reference evidence="2" key="1">
    <citation type="submission" date="2021-06" db="EMBL/GenBank/DDBJ databases">
        <authorList>
            <person name="Kallberg Y."/>
            <person name="Tangrot J."/>
            <person name="Rosling A."/>
        </authorList>
    </citation>
    <scope>NUCLEOTIDE SEQUENCE</scope>
    <source>
        <strain evidence="2">MA453B</strain>
    </source>
</reference>
<proteinExistence type="predicted"/>
<evidence type="ECO:0000256" key="1">
    <source>
        <dbReference type="SAM" id="MobiDB-lite"/>
    </source>
</evidence>
<feature type="non-terminal residue" evidence="2">
    <location>
        <position position="64"/>
    </location>
</feature>
<keyword evidence="3" id="KW-1185">Reference proteome</keyword>
<protein>
    <submittedName>
        <fullName evidence="2">19455_t:CDS:1</fullName>
    </submittedName>
</protein>
<organism evidence="2 3">
    <name type="scientific">Dentiscutata erythropus</name>
    <dbReference type="NCBI Taxonomy" id="1348616"/>
    <lineage>
        <taxon>Eukaryota</taxon>
        <taxon>Fungi</taxon>
        <taxon>Fungi incertae sedis</taxon>
        <taxon>Mucoromycota</taxon>
        <taxon>Glomeromycotina</taxon>
        <taxon>Glomeromycetes</taxon>
        <taxon>Diversisporales</taxon>
        <taxon>Gigasporaceae</taxon>
        <taxon>Dentiscutata</taxon>
    </lineage>
</organism>
<evidence type="ECO:0000313" key="3">
    <source>
        <dbReference type="Proteomes" id="UP000789405"/>
    </source>
</evidence>
<feature type="non-terminal residue" evidence="2">
    <location>
        <position position="1"/>
    </location>
</feature>